<feature type="transmembrane region" description="Helical" evidence="1">
    <location>
        <begin position="69"/>
        <end position="91"/>
    </location>
</feature>
<protein>
    <submittedName>
        <fullName evidence="2">DoxX family protein</fullName>
    </submittedName>
</protein>
<feature type="transmembrane region" description="Helical" evidence="1">
    <location>
        <begin position="39"/>
        <end position="62"/>
    </location>
</feature>
<reference evidence="2 3" key="1">
    <citation type="submission" date="2020-10" db="EMBL/GenBank/DDBJ databases">
        <title>Phylogeny of dyella-like bacteria.</title>
        <authorList>
            <person name="Fu J."/>
        </authorList>
    </citation>
    <scope>NUCLEOTIDE SEQUENCE [LARGE SCALE GENOMIC DNA]</scope>
    <source>
        <strain evidence="2 3">JP1</strain>
    </source>
</reference>
<keyword evidence="3" id="KW-1185">Reference proteome</keyword>
<evidence type="ECO:0000313" key="3">
    <source>
        <dbReference type="Proteomes" id="UP001620461"/>
    </source>
</evidence>
<dbReference type="Proteomes" id="UP001620461">
    <property type="component" value="Unassembled WGS sequence"/>
</dbReference>
<proteinExistence type="predicted"/>
<keyword evidence="1" id="KW-0812">Transmembrane</keyword>
<sequence length="267" mass="28075">MRILPDGRVTFALAMLALGLLCLFSGDFASVWQPVPADMPGRTYLACGSGTLMALAGAGLLFRRTLATAACVLTAYTLVWLLVLQAPRVIAAPGQEASWGACAEIAILVAASWMLHASAVTPPDKPYCAALTGSKALRMAQLLFAAALPLLGLEHLIYAQPTAAMVPAWLPDRIDWAYLTGMAHIAAGLAIGVAVLPRLAAALEAWMMGTFTVLVWIPSVVAAPMQRFAWTGLLISAALTAAAWIVAESYREASWQPVSSPLGTSTD</sequence>
<dbReference type="RefSeq" id="WP_404548367.1">
    <property type="nucleotide sequence ID" value="NZ_JADIKJ010000016.1"/>
</dbReference>
<feature type="transmembrane region" description="Helical" evidence="1">
    <location>
        <begin position="228"/>
        <end position="247"/>
    </location>
</feature>
<evidence type="ECO:0000313" key="2">
    <source>
        <dbReference type="EMBL" id="MFK2901566.1"/>
    </source>
</evidence>
<feature type="transmembrane region" description="Helical" evidence="1">
    <location>
        <begin position="97"/>
        <end position="115"/>
    </location>
</feature>
<gene>
    <name evidence="2" type="ORF">ISP15_14585</name>
</gene>
<feature type="transmembrane region" description="Helical" evidence="1">
    <location>
        <begin position="203"/>
        <end position="222"/>
    </location>
</feature>
<feature type="transmembrane region" description="Helical" evidence="1">
    <location>
        <begin position="136"/>
        <end position="156"/>
    </location>
</feature>
<dbReference type="EMBL" id="JADIKJ010000016">
    <property type="protein sequence ID" value="MFK2901566.1"/>
    <property type="molecule type" value="Genomic_DNA"/>
</dbReference>
<keyword evidence="1" id="KW-0472">Membrane</keyword>
<accession>A0ABW8JMY0</accession>
<name>A0ABW8JMY0_9GAMM</name>
<keyword evidence="1" id="KW-1133">Transmembrane helix</keyword>
<evidence type="ECO:0000256" key="1">
    <source>
        <dbReference type="SAM" id="Phobius"/>
    </source>
</evidence>
<comment type="caution">
    <text evidence="2">The sequence shown here is derived from an EMBL/GenBank/DDBJ whole genome shotgun (WGS) entry which is preliminary data.</text>
</comment>
<organism evidence="2 3">
    <name type="scientific">Dyella jejuensis</name>
    <dbReference type="NCBI Taxonomy" id="1432009"/>
    <lineage>
        <taxon>Bacteria</taxon>
        <taxon>Pseudomonadati</taxon>
        <taxon>Pseudomonadota</taxon>
        <taxon>Gammaproteobacteria</taxon>
        <taxon>Lysobacterales</taxon>
        <taxon>Rhodanobacteraceae</taxon>
        <taxon>Dyella</taxon>
    </lineage>
</organism>
<feature type="transmembrane region" description="Helical" evidence="1">
    <location>
        <begin position="176"/>
        <end position="196"/>
    </location>
</feature>